<feature type="domain" description="Tf2-1-like SH3-like" evidence="1">
    <location>
        <begin position="102"/>
        <end position="142"/>
    </location>
</feature>
<dbReference type="AlphaFoldDB" id="A0A2I0JZ93"/>
<accession>A0A2I0JZ93</accession>
<reference evidence="2 3" key="1">
    <citation type="submission" date="2017-11" db="EMBL/GenBank/DDBJ databases">
        <title>De-novo sequencing of pomegranate (Punica granatum L.) genome.</title>
        <authorList>
            <person name="Akparov Z."/>
            <person name="Amiraslanov A."/>
            <person name="Hajiyeva S."/>
            <person name="Abbasov M."/>
            <person name="Kaur K."/>
            <person name="Hamwieh A."/>
            <person name="Solovyev V."/>
            <person name="Salamov A."/>
            <person name="Braich B."/>
            <person name="Kosarev P."/>
            <person name="Mahmoud A."/>
            <person name="Hajiyev E."/>
            <person name="Babayeva S."/>
            <person name="Izzatullayeva V."/>
            <person name="Mammadov A."/>
            <person name="Mammadov A."/>
            <person name="Sharifova S."/>
            <person name="Ojaghi J."/>
            <person name="Eynullazada K."/>
            <person name="Bayramov B."/>
            <person name="Abdulazimova A."/>
            <person name="Shahmuradov I."/>
        </authorList>
    </citation>
    <scope>NUCLEOTIDE SEQUENCE [LARGE SCALE GENOMIC DNA]</scope>
    <source>
        <strain evidence="3">cv. AG2017</strain>
        <tissue evidence="2">Leaf</tissue>
    </source>
</reference>
<dbReference type="STRING" id="22663.A0A2I0JZ93"/>
<keyword evidence="3" id="KW-1185">Reference proteome</keyword>
<gene>
    <name evidence="2" type="ORF">CRG98_018453</name>
</gene>
<dbReference type="PANTHER" id="PTHR45835">
    <property type="entry name" value="YALI0A06105P"/>
    <property type="match status" value="1"/>
</dbReference>
<proteinExistence type="predicted"/>
<dbReference type="EMBL" id="PGOL01001070">
    <property type="protein sequence ID" value="PKI61133.1"/>
    <property type="molecule type" value="Genomic_DNA"/>
</dbReference>
<organism evidence="2 3">
    <name type="scientific">Punica granatum</name>
    <name type="common">Pomegranate</name>
    <dbReference type="NCBI Taxonomy" id="22663"/>
    <lineage>
        <taxon>Eukaryota</taxon>
        <taxon>Viridiplantae</taxon>
        <taxon>Streptophyta</taxon>
        <taxon>Embryophyta</taxon>
        <taxon>Tracheophyta</taxon>
        <taxon>Spermatophyta</taxon>
        <taxon>Magnoliopsida</taxon>
        <taxon>eudicotyledons</taxon>
        <taxon>Gunneridae</taxon>
        <taxon>Pentapetalae</taxon>
        <taxon>rosids</taxon>
        <taxon>malvids</taxon>
        <taxon>Myrtales</taxon>
        <taxon>Lythraceae</taxon>
        <taxon>Punica</taxon>
    </lineage>
</organism>
<evidence type="ECO:0000313" key="2">
    <source>
        <dbReference type="EMBL" id="PKI61133.1"/>
    </source>
</evidence>
<dbReference type="PANTHER" id="PTHR45835:SF99">
    <property type="entry name" value="CHROMO DOMAIN-CONTAINING PROTEIN-RELATED"/>
    <property type="match status" value="1"/>
</dbReference>
<evidence type="ECO:0000259" key="1">
    <source>
        <dbReference type="Pfam" id="PF24626"/>
    </source>
</evidence>
<comment type="caution">
    <text evidence="2">The sequence shown here is derived from an EMBL/GenBank/DDBJ whole genome shotgun (WGS) entry which is preliminary data.</text>
</comment>
<dbReference type="Proteomes" id="UP000233551">
    <property type="component" value="Unassembled WGS sequence"/>
</dbReference>
<sequence>MLRACVTEFQGSWDDYLPLMKFAYNNSYQSSIRIASYESLYGQACQTPLCWNEVGERQLIGLEIVDLTSENVNVIRERSKTVQGRQKNYADKRRKDLEFQEGDRVFLKVSPWKGIMRFDKKGKLSPRYIGPYEILERIGNVLWRSHSREEATWEPDDSMRVKYPYLFSDIR</sequence>
<dbReference type="Pfam" id="PF24626">
    <property type="entry name" value="SH3_Tf2-1"/>
    <property type="match status" value="1"/>
</dbReference>
<evidence type="ECO:0000313" key="3">
    <source>
        <dbReference type="Proteomes" id="UP000233551"/>
    </source>
</evidence>
<dbReference type="InterPro" id="IPR056924">
    <property type="entry name" value="SH3_Tf2-1"/>
</dbReference>
<dbReference type="GO" id="GO:0003676">
    <property type="term" value="F:nucleic acid binding"/>
    <property type="evidence" value="ECO:0007669"/>
    <property type="project" value="InterPro"/>
</dbReference>
<dbReference type="Gene3D" id="3.30.420.10">
    <property type="entry name" value="Ribonuclease H-like superfamily/Ribonuclease H"/>
    <property type="match status" value="1"/>
</dbReference>
<protein>
    <recommendedName>
        <fullName evidence="1">Tf2-1-like SH3-like domain-containing protein</fullName>
    </recommendedName>
</protein>
<name>A0A2I0JZ93_PUNGR</name>
<dbReference type="InterPro" id="IPR036397">
    <property type="entry name" value="RNaseH_sf"/>
</dbReference>